<dbReference type="AlphaFoldDB" id="X0XP58"/>
<protein>
    <submittedName>
        <fullName evidence="1">Uncharacterized protein</fullName>
    </submittedName>
</protein>
<feature type="non-terminal residue" evidence="1">
    <location>
        <position position="1"/>
    </location>
</feature>
<organism evidence="1">
    <name type="scientific">marine sediment metagenome</name>
    <dbReference type="NCBI Taxonomy" id="412755"/>
    <lineage>
        <taxon>unclassified sequences</taxon>
        <taxon>metagenomes</taxon>
        <taxon>ecological metagenomes</taxon>
    </lineage>
</organism>
<proteinExistence type="predicted"/>
<evidence type="ECO:0000313" key="1">
    <source>
        <dbReference type="EMBL" id="GAG44955.1"/>
    </source>
</evidence>
<accession>X0XP58</accession>
<reference evidence="1" key="1">
    <citation type="journal article" date="2014" name="Front. Microbiol.">
        <title>High frequency of phylogenetically diverse reductive dehalogenase-homologous genes in deep subseafloor sedimentary metagenomes.</title>
        <authorList>
            <person name="Kawai M."/>
            <person name="Futagami T."/>
            <person name="Toyoda A."/>
            <person name="Takaki Y."/>
            <person name="Nishi S."/>
            <person name="Hori S."/>
            <person name="Arai W."/>
            <person name="Tsubouchi T."/>
            <person name="Morono Y."/>
            <person name="Uchiyama I."/>
            <person name="Ito T."/>
            <person name="Fujiyama A."/>
            <person name="Inagaki F."/>
            <person name="Takami H."/>
        </authorList>
    </citation>
    <scope>NUCLEOTIDE SEQUENCE</scope>
    <source>
        <strain evidence="1">Expedition CK06-06</strain>
    </source>
</reference>
<comment type="caution">
    <text evidence="1">The sequence shown here is derived from an EMBL/GenBank/DDBJ whole genome shotgun (WGS) entry which is preliminary data.</text>
</comment>
<dbReference type="EMBL" id="BARS01055363">
    <property type="protein sequence ID" value="GAG44955.1"/>
    <property type="molecule type" value="Genomic_DNA"/>
</dbReference>
<gene>
    <name evidence="1" type="ORF">S01H1_81754</name>
</gene>
<sequence length="65" mass="7547">SLRSCKSMTKVIIYKHTGPMEEYDNAYVTADEMKESYEYVIIRSKETAEPIAFLPRKIVAKVLME</sequence>
<name>X0XP58_9ZZZZ</name>